<dbReference type="EMBL" id="CAJVQC010076146">
    <property type="protein sequence ID" value="CAG8814448.1"/>
    <property type="molecule type" value="Genomic_DNA"/>
</dbReference>
<keyword evidence="2" id="KW-1185">Reference proteome</keyword>
<dbReference type="Proteomes" id="UP000789920">
    <property type="component" value="Unassembled WGS sequence"/>
</dbReference>
<evidence type="ECO:0000313" key="2">
    <source>
        <dbReference type="Proteomes" id="UP000789920"/>
    </source>
</evidence>
<gene>
    <name evidence="1" type="ORF">RPERSI_LOCUS23988</name>
</gene>
<proteinExistence type="predicted"/>
<protein>
    <submittedName>
        <fullName evidence="1">36872_t:CDS:1</fullName>
    </submittedName>
</protein>
<reference evidence="1" key="1">
    <citation type="submission" date="2021-06" db="EMBL/GenBank/DDBJ databases">
        <authorList>
            <person name="Kallberg Y."/>
            <person name="Tangrot J."/>
            <person name="Rosling A."/>
        </authorList>
    </citation>
    <scope>NUCLEOTIDE SEQUENCE</scope>
    <source>
        <strain evidence="1">MA461A</strain>
    </source>
</reference>
<comment type="caution">
    <text evidence="1">The sequence shown here is derived from an EMBL/GenBank/DDBJ whole genome shotgun (WGS) entry which is preliminary data.</text>
</comment>
<organism evidence="1 2">
    <name type="scientific">Racocetra persica</name>
    <dbReference type="NCBI Taxonomy" id="160502"/>
    <lineage>
        <taxon>Eukaryota</taxon>
        <taxon>Fungi</taxon>
        <taxon>Fungi incertae sedis</taxon>
        <taxon>Mucoromycota</taxon>
        <taxon>Glomeromycotina</taxon>
        <taxon>Glomeromycetes</taxon>
        <taxon>Diversisporales</taxon>
        <taxon>Gigasporaceae</taxon>
        <taxon>Racocetra</taxon>
    </lineage>
</organism>
<accession>A0ACA9RWT3</accession>
<name>A0ACA9RWT3_9GLOM</name>
<sequence>KSFSELDWETKISGINCLYNAVHDGKLMITDFGISKLLENNSKSIS</sequence>
<evidence type="ECO:0000313" key="1">
    <source>
        <dbReference type="EMBL" id="CAG8814448.1"/>
    </source>
</evidence>
<feature type="non-terminal residue" evidence="1">
    <location>
        <position position="1"/>
    </location>
</feature>
<feature type="non-terminal residue" evidence="1">
    <location>
        <position position="46"/>
    </location>
</feature>